<name>A0A8H4LW52_9HYPO</name>
<evidence type="ECO:0000313" key="3">
    <source>
        <dbReference type="Proteomes" id="UP000557566"/>
    </source>
</evidence>
<protein>
    <recommendedName>
        <fullName evidence="1">Alpha/beta hydrolase fold-3 domain-containing protein</fullName>
    </recommendedName>
</protein>
<reference evidence="2 3" key="1">
    <citation type="journal article" date="2020" name="Genome Biol. Evol.">
        <title>A new high-quality draft genome assembly of the Chinese cordyceps Ophiocordyceps sinensis.</title>
        <authorList>
            <person name="Shu R."/>
            <person name="Zhang J."/>
            <person name="Meng Q."/>
            <person name="Zhang H."/>
            <person name="Zhou G."/>
            <person name="Li M."/>
            <person name="Wu P."/>
            <person name="Zhao Y."/>
            <person name="Chen C."/>
            <person name="Qin Q."/>
        </authorList>
    </citation>
    <scope>NUCLEOTIDE SEQUENCE [LARGE SCALE GENOMIC DNA]</scope>
    <source>
        <strain evidence="2 3">IOZ07</strain>
    </source>
</reference>
<dbReference type="InterPro" id="IPR013094">
    <property type="entry name" value="AB_hydrolase_3"/>
</dbReference>
<dbReference type="Pfam" id="PF07859">
    <property type="entry name" value="Abhydrolase_3"/>
    <property type="match status" value="1"/>
</dbReference>
<dbReference type="AlphaFoldDB" id="A0A8H4LW52"/>
<dbReference type="GO" id="GO:0016787">
    <property type="term" value="F:hydrolase activity"/>
    <property type="evidence" value="ECO:0007669"/>
    <property type="project" value="InterPro"/>
</dbReference>
<proteinExistence type="predicted"/>
<dbReference type="PANTHER" id="PTHR23024">
    <property type="entry name" value="ARYLACETAMIDE DEACETYLASE"/>
    <property type="match status" value="1"/>
</dbReference>
<dbReference type="OrthoDB" id="19653at2759"/>
<comment type="caution">
    <text evidence="2">The sequence shown here is derived from an EMBL/GenBank/DDBJ whole genome shotgun (WGS) entry which is preliminary data.</text>
</comment>
<sequence>MDGTASQKAIAIAHLSGLTAFLLKTRDLVYSCVNGHDILATVLTPKELQDQPPCQYPVLVHWHGGGFVLGHRMYAPWWPDWSLQFAQSQSALIISPDYRLLPEANGSDILADVDEFSNWMRDELPSIADRESWHASPDLGRVACIGESGGGWLAMQSALLFSAKIDIKAVISISAPLDGSCTAKYTVPGPKVILGARPPPPREAEALIREYMRSIKPGAVRSEGDPAEMWQLLLCIFQQAWLPRLLGIKANPLLNPTMTLNKPDISPPPLWIIHSEQDSVVPVECSVEFAKAVQKTHRAGSGAWPVTNTY</sequence>
<dbReference type="Proteomes" id="UP000557566">
    <property type="component" value="Unassembled WGS sequence"/>
</dbReference>
<dbReference type="Gene3D" id="3.40.50.1820">
    <property type="entry name" value="alpha/beta hydrolase"/>
    <property type="match status" value="1"/>
</dbReference>
<dbReference type="InterPro" id="IPR029058">
    <property type="entry name" value="AB_hydrolase_fold"/>
</dbReference>
<dbReference type="EMBL" id="JAAVMX010000007">
    <property type="protein sequence ID" value="KAF4506609.1"/>
    <property type="molecule type" value="Genomic_DNA"/>
</dbReference>
<keyword evidence="3" id="KW-1185">Reference proteome</keyword>
<organism evidence="2 3">
    <name type="scientific">Ophiocordyceps sinensis</name>
    <dbReference type="NCBI Taxonomy" id="72228"/>
    <lineage>
        <taxon>Eukaryota</taxon>
        <taxon>Fungi</taxon>
        <taxon>Dikarya</taxon>
        <taxon>Ascomycota</taxon>
        <taxon>Pezizomycotina</taxon>
        <taxon>Sordariomycetes</taxon>
        <taxon>Hypocreomycetidae</taxon>
        <taxon>Hypocreales</taxon>
        <taxon>Ophiocordycipitaceae</taxon>
        <taxon>Ophiocordyceps</taxon>
    </lineage>
</organism>
<feature type="domain" description="Alpha/beta hydrolase fold-3" evidence="1">
    <location>
        <begin position="59"/>
        <end position="179"/>
    </location>
</feature>
<evidence type="ECO:0000259" key="1">
    <source>
        <dbReference type="Pfam" id="PF07859"/>
    </source>
</evidence>
<evidence type="ECO:0000313" key="2">
    <source>
        <dbReference type="EMBL" id="KAF4506609.1"/>
    </source>
</evidence>
<accession>A0A8H4LW52</accession>
<gene>
    <name evidence="2" type="ORF">G6O67_006676</name>
</gene>
<dbReference type="InterPro" id="IPR050466">
    <property type="entry name" value="Carboxylest/Gibb_receptor"/>
</dbReference>
<dbReference type="PANTHER" id="PTHR23024:SF24">
    <property type="entry name" value="ALPHA_BETA HYDROLASE FOLD-3 DOMAIN-CONTAINING PROTEIN"/>
    <property type="match status" value="1"/>
</dbReference>
<dbReference type="SUPFAM" id="SSF53474">
    <property type="entry name" value="alpha/beta-Hydrolases"/>
    <property type="match status" value="1"/>
</dbReference>